<feature type="transmembrane region" description="Helical" evidence="2">
    <location>
        <begin position="869"/>
        <end position="890"/>
    </location>
</feature>
<evidence type="ECO:0000313" key="5">
    <source>
        <dbReference type="Proteomes" id="UP000664521"/>
    </source>
</evidence>
<feature type="region of interest" description="Disordered" evidence="1">
    <location>
        <begin position="51"/>
        <end position="70"/>
    </location>
</feature>
<dbReference type="Proteomes" id="UP000664521">
    <property type="component" value="Unassembled WGS sequence"/>
</dbReference>
<proteinExistence type="predicted"/>
<feature type="region of interest" description="Disordered" evidence="1">
    <location>
        <begin position="190"/>
        <end position="217"/>
    </location>
</feature>
<feature type="compositionally biased region" description="Basic and acidic residues" evidence="1">
    <location>
        <begin position="8"/>
        <end position="17"/>
    </location>
</feature>
<keyword evidence="2" id="KW-1133">Transmembrane helix</keyword>
<accession>A0A8H3IBX4</accession>
<keyword evidence="2" id="KW-0812">Transmembrane</keyword>
<protein>
    <recommendedName>
        <fullName evidence="3">BHLH domain-containing protein</fullName>
    </recommendedName>
</protein>
<feature type="compositionally biased region" description="Basic and acidic residues" evidence="1">
    <location>
        <begin position="404"/>
        <end position="418"/>
    </location>
</feature>
<keyword evidence="5" id="KW-1185">Reference proteome</keyword>
<evidence type="ECO:0000259" key="3">
    <source>
        <dbReference type="PROSITE" id="PS50888"/>
    </source>
</evidence>
<feature type="transmembrane region" description="Helical" evidence="2">
    <location>
        <begin position="837"/>
        <end position="857"/>
    </location>
</feature>
<dbReference type="EMBL" id="CAJPDS010000006">
    <property type="protein sequence ID" value="CAF9907899.1"/>
    <property type="molecule type" value="Genomic_DNA"/>
</dbReference>
<evidence type="ECO:0000256" key="2">
    <source>
        <dbReference type="SAM" id="Phobius"/>
    </source>
</evidence>
<dbReference type="Gene3D" id="4.10.280.10">
    <property type="entry name" value="Helix-loop-helix DNA-binding domain"/>
    <property type="match status" value="1"/>
</dbReference>
<comment type="caution">
    <text evidence="4">The sequence shown here is derived from an EMBL/GenBank/DDBJ whole genome shotgun (WGS) entry which is preliminary data.</text>
</comment>
<reference evidence="4" key="1">
    <citation type="submission" date="2021-03" db="EMBL/GenBank/DDBJ databases">
        <authorList>
            <person name="Tagirdzhanova G."/>
        </authorList>
    </citation>
    <scope>NUCLEOTIDE SEQUENCE</scope>
</reference>
<dbReference type="CDD" id="cd11387">
    <property type="entry name" value="bHLHzip_USF_MITF"/>
    <property type="match status" value="1"/>
</dbReference>
<organism evidence="4 5">
    <name type="scientific">Heterodermia speciosa</name>
    <dbReference type="NCBI Taxonomy" id="116794"/>
    <lineage>
        <taxon>Eukaryota</taxon>
        <taxon>Fungi</taxon>
        <taxon>Dikarya</taxon>
        <taxon>Ascomycota</taxon>
        <taxon>Pezizomycotina</taxon>
        <taxon>Lecanoromycetes</taxon>
        <taxon>OSLEUM clade</taxon>
        <taxon>Lecanoromycetidae</taxon>
        <taxon>Caliciales</taxon>
        <taxon>Physciaceae</taxon>
        <taxon>Heterodermia</taxon>
    </lineage>
</organism>
<dbReference type="PROSITE" id="PS50888">
    <property type="entry name" value="BHLH"/>
    <property type="match status" value="1"/>
</dbReference>
<dbReference type="Pfam" id="PF00010">
    <property type="entry name" value="HLH"/>
    <property type="match status" value="1"/>
</dbReference>
<feature type="domain" description="BHLH" evidence="3">
    <location>
        <begin position="207"/>
        <end position="258"/>
    </location>
</feature>
<feature type="region of interest" description="Disordered" evidence="1">
    <location>
        <begin position="1"/>
        <end position="43"/>
    </location>
</feature>
<evidence type="ECO:0000313" key="4">
    <source>
        <dbReference type="EMBL" id="CAF9907899.1"/>
    </source>
</evidence>
<evidence type="ECO:0000256" key="1">
    <source>
        <dbReference type="SAM" id="MobiDB-lite"/>
    </source>
</evidence>
<dbReference type="GO" id="GO:0046983">
    <property type="term" value="F:protein dimerization activity"/>
    <property type="evidence" value="ECO:0007669"/>
    <property type="project" value="InterPro"/>
</dbReference>
<dbReference type="AlphaFoldDB" id="A0A8H3IBX4"/>
<sequence>MKRLKSLLSRDKSRRGPNEPGYDVLPSDLSSFHGPTELPKVEQREKLESYMKTDVNRSSESILLPPLPTRSSQYSQELYPPFSSVGSHDSVANARIPDEELLEPAFYAEEFYAETHPEVENLASHSAPTVQSKPLPQLPTLSSQYCQELYPPFSSVGSHDSVANARIPDEELLEPVFYAETNPEVENLASHSAPTVECKSKEEKRRRRRESHNLVERRRRDNINDSIRTLAFLAPGGADRDQPKQAILDKAISWTRDLMWALHLKTQRESTLKNLIQELGGTPFMADTVDSLDNIEESIVEKEVQIALETNNITSFSSAQPALRSKRRASEPLKEHSIYRKKSHEHLLPRRLHKVTSRGSIISYVASVHSVKSLTYRSPTGDIETETREEHSNFSYFPNQLKQDQSRQEPNESNDKQDSCAPVASAMETLMMKNAMTPLATNEGSKATMESNHHTPEIEVNPHILGAMDENVSQIIKEDSIRKADPVAQCAPKVDDGGSISASVAAVNFEDAYKHEFDFWTHRRVPDIEEERDSNGYAELEDLLKKSNAGNDQDDARHGGRDANDVQHANCSAVYLDNGLVRLRWACSCKHPFQIDVLEHQKGAAVTAINELAHRTDQDESGLDLQYPLRSLSGLSEKIINVFRFSQASDESLPQAVLQSTTTDDLARGNPEVSTPGPDRYVCVCFPGITYKKYLHHVDVNRAANDPMLFSALKRKYFDWKPLWRRILTLRTLARVEYFEFKVFHSNLVTIKDDWRDRFPQGHGPEEWSYTPTTRDMTPYLIDDVLTHYVHNPECAKRGTYFWKRIPKKLFCQLECPDDRPFKVGWGLYFVEDFSQFYLMLILVPVLVGGVAVATWYCAYYGKSFADGATVASGFAALVMYMFSVAQGWAKQKGNI</sequence>
<dbReference type="InterPro" id="IPR011598">
    <property type="entry name" value="bHLH_dom"/>
</dbReference>
<keyword evidence="2" id="KW-0472">Membrane</keyword>
<dbReference type="OrthoDB" id="5424810at2759"/>
<gene>
    <name evidence="4" type="ORF">HETSPECPRED_007932</name>
</gene>
<dbReference type="SMART" id="SM00353">
    <property type="entry name" value="HLH"/>
    <property type="match status" value="1"/>
</dbReference>
<dbReference type="SUPFAM" id="SSF47459">
    <property type="entry name" value="HLH, helix-loop-helix DNA-binding domain"/>
    <property type="match status" value="1"/>
</dbReference>
<feature type="region of interest" description="Disordered" evidence="1">
    <location>
        <begin position="401"/>
        <end position="420"/>
    </location>
</feature>
<name>A0A8H3IBX4_9LECA</name>
<dbReference type="InterPro" id="IPR036638">
    <property type="entry name" value="HLH_DNA-bd_sf"/>
</dbReference>